<comment type="caution">
    <text evidence="1">The sequence shown here is derived from an EMBL/GenBank/DDBJ whole genome shotgun (WGS) entry which is preliminary data.</text>
</comment>
<gene>
    <name evidence="1" type="ORF">IQ19_01324</name>
</gene>
<keyword evidence="2" id="KW-1185">Reference proteome</keyword>
<dbReference type="AlphaFoldDB" id="A0A562K116"/>
<dbReference type="Proteomes" id="UP000318667">
    <property type="component" value="Unassembled WGS sequence"/>
</dbReference>
<name>A0A562K116_9BACI</name>
<sequence length="153" mass="18089">MHVLKEGENIYYLNAKGRETVSSEKVRKKTTTVEHYIMRNYLYIALGYPFEWKNEVEIISIKQKDKLRCRPDALIQKGSDYTVIEVDNMQKMNENQNKIDKYRQLILRGAFGLVSPKFVWITRTDYRKKELLKACEGLKVEVYLLSDFKGKGR</sequence>
<evidence type="ECO:0000313" key="1">
    <source>
        <dbReference type="EMBL" id="TWH88904.1"/>
    </source>
</evidence>
<dbReference type="Pfam" id="PF13814">
    <property type="entry name" value="Replic_Relax"/>
    <property type="match status" value="1"/>
</dbReference>
<organism evidence="1 2">
    <name type="scientific">Cytobacillus oceanisediminis</name>
    <dbReference type="NCBI Taxonomy" id="665099"/>
    <lineage>
        <taxon>Bacteria</taxon>
        <taxon>Bacillati</taxon>
        <taxon>Bacillota</taxon>
        <taxon>Bacilli</taxon>
        <taxon>Bacillales</taxon>
        <taxon>Bacillaceae</taxon>
        <taxon>Cytobacillus</taxon>
    </lineage>
</organism>
<proteinExistence type="predicted"/>
<accession>A0A562K116</accession>
<dbReference type="InterPro" id="IPR025855">
    <property type="entry name" value="Replic_Relax"/>
</dbReference>
<evidence type="ECO:0000313" key="2">
    <source>
        <dbReference type="Proteomes" id="UP000318667"/>
    </source>
</evidence>
<dbReference type="EMBL" id="VLKI01000003">
    <property type="protein sequence ID" value="TWH88904.1"/>
    <property type="molecule type" value="Genomic_DNA"/>
</dbReference>
<reference evidence="1 2" key="1">
    <citation type="journal article" date="2015" name="Stand. Genomic Sci.">
        <title>Genomic Encyclopedia of Bacterial and Archaeal Type Strains, Phase III: the genomes of soil and plant-associated and newly described type strains.</title>
        <authorList>
            <person name="Whitman W.B."/>
            <person name="Woyke T."/>
            <person name="Klenk H.P."/>
            <person name="Zhou Y."/>
            <person name="Lilburn T.G."/>
            <person name="Beck B.J."/>
            <person name="De Vos P."/>
            <person name="Vandamme P."/>
            <person name="Eisen J.A."/>
            <person name="Garrity G."/>
            <person name="Hugenholtz P."/>
            <person name="Kyrpides N.C."/>
        </authorList>
    </citation>
    <scope>NUCLEOTIDE SEQUENCE [LARGE SCALE GENOMIC DNA]</scope>
    <source>
        <strain evidence="1 2">CGMCC 1.10115</strain>
    </source>
</reference>
<protein>
    <submittedName>
        <fullName evidence="1">Protein involved in plasmid replication-relaxation</fullName>
    </submittedName>
</protein>